<organism evidence="2 3">
    <name type="scientific">Spinacia oleracea</name>
    <name type="common">Spinach</name>
    <dbReference type="NCBI Taxonomy" id="3562"/>
    <lineage>
        <taxon>Eukaryota</taxon>
        <taxon>Viridiplantae</taxon>
        <taxon>Streptophyta</taxon>
        <taxon>Embryophyta</taxon>
        <taxon>Tracheophyta</taxon>
        <taxon>Spermatophyta</taxon>
        <taxon>Magnoliopsida</taxon>
        <taxon>eudicotyledons</taxon>
        <taxon>Gunneridae</taxon>
        <taxon>Pentapetalae</taxon>
        <taxon>Caryophyllales</taxon>
        <taxon>Chenopodiaceae</taxon>
        <taxon>Chenopodioideae</taxon>
        <taxon>Anserineae</taxon>
        <taxon>Spinacia</taxon>
    </lineage>
</organism>
<dbReference type="PANTHER" id="PTHR31672">
    <property type="entry name" value="BNACNNG10540D PROTEIN"/>
    <property type="match status" value="1"/>
</dbReference>
<dbReference type="InterPro" id="IPR001810">
    <property type="entry name" value="F-box_dom"/>
</dbReference>
<dbReference type="RefSeq" id="XP_021844574.2">
    <property type="nucleotide sequence ID" value="XM_021988882.2"/>
</dbReference>
<dbReference type="SMART" id="SM00256">
    <property type="entry name" value="FBOX"/>
    <property type="match status" value="1"/>
</dbReference>
<dbReference type="KEGG" id="soe:110784422"/>
<dbReference type="PROSITE" id="PS50181">
    <property type="entry name" value="FBOX"/>
    <property type="match status" value="1"/>
</dbReference>
<evidence type="ECO:0000313" key="3">
    <source>
        <dbReference type="RefSeq" id="XP_021844574.2"/>
    </source>
</evidence>
<gene>
    <name evidence="3" type="primary">LOC110784422</name>
</gene>
<reference evidence="2" key="1">
    <citation type="journal article" date="2021" name="Nat. Commun.">
        <title>Genomic analyses provide insights into spinach domestication and the genetic basis of agronomic traits.</title>
        <authorList>
            <person name="Cai X."/>
            <person name="Sun X."/>
            <person name="Xu C."/>
            <person name="Sun H."/>
            <person name="Wang X."/>
            <person name="Ge C."/>
            <person name="Zhang Z."/>
            <person name="Wang Q."/>
            <person name="Fei Z."/>
            <person name="Jiao C."/>
            <person name="Wang Q."/>
        </authorList>
    </citation>
    <scope>NUCLEOTIDE SEQUENCE [LARGE SCALE GENOMIC DNA]</scope>
    <source>
        <strain evidence="2">cv. Varoflay</strain>
    </source>
</reference>
<protein>
    <submittedName>
        <fullName evidence="3">F-box protein CPR1-like</fullName>
    </submittedName>
</protein>
<dbReference type="Pfam" id="PF00646">
    <property type="entry name" value="F-box"/>
    <property type="match status" value="1"/>
</dbReference>
<dbReference type="Gene3D" id="1.20.1280.50">
    <property type="match status" value="1"/>
</dbReference>
<accession>A0A9R0I8F0</accession>
<dbReference type="AlphaFoldDB" id="A0A9R0I8F0"/>
<name>A0A9R0I8F0_SPIOL</name>
<dbReference type="InterPro" id="IPR050796">
    <property type="entry name" value="SCF_F-box_component"/>
</dbReference>
<feature type="domain" description="F-box" evidence="1">
    <location>
        <begin position="39"/>
        <end position="83"/>
    </location>
</feature>
<dbReference type="InterPro" id="IPR036047">
    <property type="entry name" value="F-box-like_dom_sf"/>
</dbReference>
<sequence length="336" mass="39302">MSLSLQKRGGEVTNILKERLQREGKSLHGVLLKNIGKCLPEHLIMEILSWLPVRSLLQFKVVSHLWYDMIKSPHFISMHLKNYLNNNDDCRDCFIARCMVTQAEELCHKKILIDGDASQGFSILGLEETETPMYNAYLCGPCDGIYYMCGMYSLCNERGLWNPALNEFKLLPCLIKKPNLAPRLAFSCYREYYGFGYDRFTKDYKVIIMKGYTDTRRKVSDYNDYYYKVTDYPLSVFIYSLRNDSWRYWGDLRKSYFLNCNTCYVFVNDSFYWLGTREAYGDQNFEVIISFNLATDTCQELKLPDYEKPAKDSLAIHDEESLVSVKDFGKTLTELE</sequence>
<dbReference type="CDD" id="cd22157">
    <property type="entry name" value="F-box_AtFBW1-like"/>
    <property type="match status" value="1"/>
</dbReference>
<dbReference type="Pfam" id="PF08268">
    <property type="entry name" value="FBA_3"/>
    <property type="match status" value="1"/>
</dbReference>
<dbReference type="NCBIfam" id="TIGR01640">
    <property type="entry name" value="F_box_assoc_1"/>
    <property type="match status" value="1"/>
</dbReference>
<dbReference type="InterPro" id="IPR013187">
    <property type="entry name" value="F-box-assoc_dom_typ3"/>
</dbReference>
<reference evidence="3" key="2">
    <citation type="submission" date="2025-08" db="UniProtKB">
        <authorList>
            <consortium name="RefSeq"/>
        </authorList>
    </citation>
    <scope>IDENTIFICATION</scope>
    <source>
        <tissue evidence="3">Leaf</tissue>
    </source>
</reference>
<proteinExistence type="predicted"/>
<dbReference type="InterPro" id="IPR017451">
    <property type="entry name" value="F-box-assoc_interact_dom"/>
</dbReference>
<evidence type="ECO:0000313" key="2">
    <source>
        <dbReference type="Proteomes" id="UP000813463"/>
    </source>
</evidence>
<dbReference type="Proteomes" id="UP000813463">
    <property type="component" value="Chromosome 1"/>
</dbReference>
<dbReference type="SUPFAM" id="SSF81383">
    <property type="entry name" value="F-box domain"/>
    <property type="match status" value="1"/>
</dbReference>
<dbReference type="GeneID" id="110784422"/>
<evidence type="ECO:0000259" key="1">
    <source>
        <dbReference type="PROSITE" id="PS50181"/>
    </source>
</evidence>
<dbReference type="PANTHER" id="PTHR31672:SF13">
    <property type="entry name" value="F-BOX PROTEIN CPR30-LIKE"/>
    <property type="match status" value="1"/>
</dbReference>
<keyword evidence="2" id="KW-1185">Reference proteome</keyword>